<dbReference type="AlphaFoldDB" id="D0WDA9"/>
<sequence length="93" mass="10227">MKMVGAGGPKPALRNCFCGNNVSVFIRYKCRLKPVWRFRRHRAFCAFAAKRIGICLRQDENGAGCFGKQMPSEGLSDGICCAVPFNAPAVRCV</sequence>
<dbReference type="EMBL" id="ACEQ02000047">
    <property type="protein sequence ID" value="EEZ74444.1"/>
    <property type="molecule type" value="Genomic_DNA"/>
</dbReference>
<evidence type="ECO:0000313" key="1">
    <source>
        <dbReference type="EMBL" id="EEZ74444.1"/>
    </source>
</evidence>
<gene>
    <name evidence="1" type="ORF">NEILACOT_05545</name>
</gene>
<accession>D0WDA9</accession>
<name>D0WDA9_NEILA</name>
<comment type="caution">
    <text evidence="1">The sequence shown here is derived from an EMBL/GenBank/DDBJ whole genome shotgun (WGS) entry which is preliminary data.</text>
</comment>
<reference evidence="1 2" key="1">
    <citation type="submission" date="2009-10" db="EMBL/GenBank/DDBJ databases">
        <authorList>
            <person name="Weinstock G."/>
            <person name="Sodergren E."/>
            <person name="Clifton S."/>
            <person name="Fulton L."/>
            <person name="Fulton B."/>
            <person name="Courtney L."/>
            <person name="Fronick C."/>
            <person name="Harrison M."/>
            <person name="Strong C."/>
            <person name="Farmer C."/>
            <person name="Delahaunty K."/>
            <person name="Markovic C."/>
            <person name="Hall O."/>
            <person name="Minx P."/>
            <person name="Tomlinson C."/>
            <person name="Mitreva M."/>
            <person name="Nelson J."/>
            <person name="Hou S."/>
            <person name="Wollam A."/>
            <person name="Pepin K.H."/>
            <person name="Johnson M."/>
            <person name="Bhonagiri V."/>
            <person name="Nash W.E."/>
            <person name="Warren W."/>
            <person name="Chinwalla A."/>
            <person name="Mardis E.R."/>
            <person name="Wilson R.K."/>
        </authorList>
    </citation>
    <scope>NUCLEOTIDE SEQUENCE [LARGE SCALE GENOMIC DNA]</scope>
    <source>
        <strain evidence="1 2">ATCC 23970</strain>
    </source>
</reference>
<evidence type="ECO:0000313" key="2">
    <source>
        <dbReference type="Proteomes" id="UP000003843"/>
    </source>
</evidence>
<dbReference type="Proteomes" id="UP000003843">
    <property type="component" value="Unassembled WGS sequence"/>
</dbReference>
<protein>
    <submittedName>
        <fullName evidence="1">Uncharacterized protein</fullName>
    </submittedName>
</protein>
<proteinExistence type="predicted"/>
<organism evidence="1 2">
    <name type="scientific">Neisseria lactamica ATCC 23970</name>
    <dbReference type="NCBI Taxonomy" id="546265"/>
    <lineage>
        <taxon>Bacteria</taxon>
        <taxon>Pseudomonadati</taxon>
        <taxon>Pseudomonadota</taxon>
        <taxon>Betaproteobacteria</taxon>
        <taxon>Neisseriales</taxon>
        <taxon>Neisseriaceae</taxon>
        <taxon>Neisseria</taxon>
    </lineage>
</organism>